<dbReference type="Proteomes" id="UP000217257">
    <property type="component" value="Chromosome"/>
</dbReference>
<dbReference type="EMBL" id="CP022098">
    <property type="protein sequence ID" value="ATB43681.1"/>
    <property type="molecule type" value="Genomic_DNA"/>
</dbReference>
<reference evidence="1 2" key="1">
    <citation type="submission" date="2017-06" db="EMBL/GenBank/DDBJ databases">
        <title>Sequencing and comparative analysis of myxobacterial genomes.</title>
        <authorList>
            <person name="Rupp O."/>
            <person name="Goesmann A."/>
            <person name="Sogaard-Andersen L."/>
        </authorList>
    </citation>
    <scope>NUCLEOTIDE SEQUENCE [LARGE SCALE GENOMIC DNA]</scope>
    <source>
        <strain evidence="1 2">DSM 52655</strain>
    </source>
</reference>
<name>A0A250JJV8_9BACT</name>
<accession>A0A250JJV8</accession>
<evidence type="ECO:0000313" key="1">
    <source>
        <dbReference type="EMBL" id="ATB43681.1"/>
    </source>
</evidence>
<dbReference type="KEGG" id="cfus:CYFUS_009161"/>
<dbReference type="Pfam" id="PF11876">
    <property type="entry name" value="TsiV"/>
    <property type="match status" value="1"/>
</dbReference>
<protein>
    <recommendedName>
        <fullName evidence="3">DUF3396 domain-containing protein</fullName>
    </recommendedName>
</protein>
<sequence>MRENIPVIRLRTKDGRKVVARDGVILCFFMRRSHKEVAPAVWRALQNYLRAIPPQSLNWYVSDDGDMVPLDDKGWEVIRKQILERPWGLEWLVDLSEDPGEAGGYHFNYDGRKLEDLIFTRDEGATSAVSFTFPTEYLLEHGPAHLRALALELARELPFSFGYASLAFVGHQGSWYAGRRELSDLLERYPGLDLYHLGDTSRIIGTRARGAYWLTFLGQPLLGELGGIERLRHELSFPGVSFHPLEGERLLLSLGEWPDAIDTAKEHHLPQYLALAHLLEPFLYEQHTNRFSVDRDIMRHWVRHLSRIVGET</sequence>
<dbReference type="InterPro" id="IPR021815">
    <property type="entry name" value="TsiV"/>
</dbReference>
<dbReference type="RefSeq" id="WP_232537200.1">
    <property type="nucleotide sequence ID" value="NZ_CP022098.1"/>
</dbReference>
<organism evidence="1 2">
    <name type="scientific">Cystobacter fuscus</name>
    <dbReference type="NCBI Taxonomy" id="43"/>
    <lineage>
        <taxon>Bacteria</taxon>
        <taxon>Pseudomonadati</taxon>
        <taxon>Myxococcota</taxon>
        <taxon>Myxococcia</taxon>
        <taxon>Myxococcales</taxon>
        <taxon>Cystobacterineae</taxon>
        <taxon>Archangiaceae</taxon>
        <taxon>Cystobacter</taxon>
    </lineage>
</organism>
<evidence type="ECO:0000313" key="2">
    <source>
        <dbReference type="Proteomes" id="UP000217257"/>
    </source>
</evidence>
<evidence type="ECO:0008006" key="3">
    <source>
        <dbReference type="Google" id="ProtNLM"/>
    </source>
</evidence>
<proteinExistence type="predicted"/>
<gene>
    <name evidence="1" type="ORF">CYFUS_009161</name>
</gene>
<dbReference type="AlphaFoldDB" id="A0A250JJV8"/>